<dbReference type="InterPro" id="IPR019734">
    <property type="entry name" value="TPR_rpt"/>
</dbReference>
<name>A0A024FU12_9STRA</name>
<dbReference type="Pfam" id="PF13174">
    <property type="entry name" value="TPR_6"/>
    <property type="match status" value="1"/>
</dbReference>
<dbReference type="OrthoDB" id="433738at2759"/>
<dbReference type="SMART" id="SM00028">
    <property type="entry name" value="TPR"/>
    <property type="match status" value="3"/>
</dbReference>
<dbReference type="EMBL" id="CAIX01000335">
    <property type="protein sequence ID" value="CCI10638.1"/>
    <property type="molecule type" value="Genomic_DNA"/>
</dbReference>
<keyword evidence="2" id="KW-1185">Reference proteome</keyword>
<sequence>MSDAEVLQYKPRLGNLSVSEKINEAEMLKAQGNIYVKSGDYNGALSKYAMVFAYVNGLFTKSDSMAMYSSKSEAALLCGQDEAQKIQLLKQAVWSNMALCYLKTDKPAKAIEVCDKILSLDCLHSKALFRKSQALAHMHHYDRAKAILRQLVEKEPSNSIVRKEYVAVSQFEKKVQKEENSKSSFANIFNKNSCSM</sequence>
<comment type="caution">
    <text evidence="1">The sequence shown here is derived from an EMBL/GenBank/DDBJ whole genome shotgun (WGS) entry which is preliminary data.</text>
</comment>
<dbReference type="InterPro" id="IPR011990">
    <property type="entry name" value="TPR-like_helical_dom_sf"/>
</dbReference>
<dbReference type="SUPFAM" id="SSF48452">
    <property type="entry name" value="TPR-like"/>
    <property type="match status" value="1"/>
</dbReference>
<dbReference type="InterPro" id="IPR050754">
    <property type="entry name" value="FKBP4/5/8-like"/>
</dbReference>
<dbReference type="Pfam" id="PF13181">
    <property type="entry name" value="TPR_8"/>
    <property type="match status" value="1"/>
</dbReference>
<dbReference type="AlphaFoldDB" id="A0A024FU12"/>
<evidence type="ECO:0000313" key="1">
    <source>
        <dbReference type="EMBL" id="CCI10638.1"/>
    </source>
</evidence>
<reference evidence="1 2" key="1">
    <citation type="submission" date="2012-05" db="EMBL/GenBank/DDBJ databases">
        <title>Recombination and specialization in a pathogen metapopulation.</title>
        <authorList>
            <person name="Gardiner A."/>
            <person name="Kemen E."/>
            <person name="Schultz-Larsen T."/>
            <person name="MacLean D."/>
            <person name="Van Oosterhout C."/>
            <person name="Jones J.D.G."/>
        </authorList>
    </citation>
    <scope>NUCLEOTIDE SEQUENCE [LARGE SCALE GENOMIC DNA]</scope>
    <source>
        <strain evidence="1 2">Ac Nc2</strain>
    </source>
</reference>
<accession>A0A024FU12</accession>
<organism evidence="1 2">
    <name type="scientific">Albugo candida</name>
    <dbReference type="NCBI Taxonomy" id="65357"/>
    <lineage>
        <taxon>Eukaryota</taxon>
        <taxon>Sar</taxon>
        <taxon>Stramenopiles</taxon>
        <taxon>Oomycota</taxon>
        <taxon>Peronosporomycetes</taxon>
        <taxon>Albuginales</taxon>
        <taxon>Albuginaceae</taxon>
        <taxon>Albugo</taxon>
    </lineage>
</organism>
<proteinExistence type="predicted"/>
<dbReference type="PANTHER" id="PTHR46512">
    <property type="entry name" value="PEPTIDYLPROLYL ISOMERASE"/>
    <property type="match status" value="1"/>
</dbReference>
<gene>
    <name evidence="1" type="ORF">BN9_111350</name>
</gene>
<dbReference type="STRING" id="65357.A0A024FU12"/>
<dbReference type="InParanoid" id="A0A024FU12"/>
<protein>
    <submittedName>
        <fullName evidence="1">Uncharacterized protein</fullName>
    </submittedName>
</protein>
<evidence type="ECO:0000313" key="2">
    <source>
        <dbReference type="Proteomes" id="UP000053237"/>
    </source>
</evidence>
<dbReference type="Gene3D" id="1.25.40.10">
    <property type="entry name" value="Tetratricopeptide repeat domain"/>
    <property type="match status" value="1"/>
</dbReference>
<dbReference type="Proteomes" id="UP000053237">
    <property type="component" value="Unassembled WGS sequence"/>
</dbReference>